<dbReference type="PANTHER" id="PTHR33279">
    <property type="entry name" value="SULFUR CARRIER PROTEIN YEDF-RELATED"/>
    <property type="match status" value="1"/>
</dbReference>
<dbReference type="Gene3D" id="3.30.110.40">
    <property type="entry name" value="TusA-like domain"/>
    <property type="match status" value="1"/>
</dbReference>
<accession>A0A3B1BVB8</accession>
<protein>
    <recommendedName>
        <fullName evidence="1">UPF0033 domain-containing protein</fullName>
    </recommendedName>
</protein>
<dbReference type="PROSITE" id="PS01148">
    <property type="entry name" value="UPF0033"/>
    <property type="match status" value="1"/>
</dbReference>
<dbReference type="SUPFAM" id="SSF64307">
    <property type="entry name" value="SirA-like"/>
    <property type="match status" value="1"/>
</dbReference>
<dbReference type="EMBL" id="UOGA01000039">
    <property type="protein sequence ID" value="VAX15478.1"/>
    <property type="molecule type" value="Genomic_DNA"/>
</dbReference>
<feature type="domain" description="UPF0033" evidence="1">
    <location>
        <begin position="15"/>
        <end position="39"/>
    </location>
</feature>
<gene>
    <name evidence="2" type="ORF">MNBD_NITROSPINAE04-1330</name>
</gene>
<name>A0A3B1BVB8_9ZZZZ</name>
<dbReference type="InterPro" id="IPR001455">
    <property type="entry name" value="TusA-like"/>
</dbReference>
<evidence type="ECO:0000259" key="1">
    <source>
        <dbReference type="PROSITE" id="PS01148"/>
    </source>
</evidence>
<evidence type="ECO:0000313" key="2">
    <source>
        <dbReference type="EMBL" id="VAX15478.1"/>
    </source>
</evidence>
<dbReference type="AlphaFoldDB" id="A0A3B1BVB8"/>
<dbReference type="PANTHER" id="PTHR33279:SF18">
    <property type="entry name" value="SULFUR CARRIER PROTEIN MJ0990-RELATED"/>
    <property type="match status" value="1"/>
</dbReference>
<reference evidence="2" key="1">
    <citation type="submission" date="2018-06" db="EMBL/GenBank/DDBJ databases">
        <authorList>
            <person name="Zhirakovskaya E."/>
        </authorList>
    </citation>
    <scope>NUCLEOTIDE SEQUENCE</scope>
</reference>
<dbReference type="CDD" id="cd00291">
    <property type="entry name" value="SirA_YedF_YeeD"/>
    <property type="match status" value="1"/>
</dbReference>
<organism evidence="2">
    <name type="scientific">hydrothermal vent metagenome</name>
    <dbReference type="NCBI Taxonomy" id="652676"/>
    <lineage>
        <taxon>unclassified sequences</taxon>
        <taxon>metagenomes</taxon>
        <taxon>ecological metagenomes</taxon>
    </lineage>
</organism>
<sequence length="85" mass="9504">MALKFEKKGDGEYLLDVQGYVCPHPQLYTKKSLEKMNPGDVLELIFDNPSSSESIAAMCENVGNKITSQEMDGGKYTWIIKKGED</sequence>
<dbReference type="Pfam" id="PF01206">
    <property type="entry name" value="TusA"/>
    <property type="match status" value="1"/>
</dbReference>
<proteinExistence type="predicted"/>
<dbReference type="InterPro" id="IPR036868">
    <property type="entry name" value="TusA-like_sf"/>
</dbReference>